<protein>
    <recommendedName>
        <fullName evidence="4">Albumin I chain a domain-containing protein</fullName>
    </recommendedName>
</protein>
<evidence type="ECO:0000256" key="1">
    <source>
        <dbReference type="ARBA" id="ARBA00022854"/>
    </source>
</evidence>
<dbReference type="Pfam" id="PF16720">
    <property type="entry name" value="Albumin_I_a"/>
    <property type="match status" value="1"/>
</dbReference>
<feature type="signal peptide" evidence="3">
    <location>
        <begin position="1"/>
        <end position="27"/>
    </location>
</feature>
<evidence type="ECO:0000256" key="3">
    <source>
        <dbReference type="SAM" id="SignalP"/>
    </source>
</evidence>
<gene>
    <name evidence="5" type="ORF">PHAVU_011G204900g</name>
</gene>
<name>V7AKF2_PHAVU</name>
<accession>V7AKF2</accession>
<sequence length="73" mass="8225">MGFVRLAPLALFFLATSIMFSMNLCESDEECMKKGSGNFSARYPNDYMDYGWCFNSASDELKGFLAMPRAISK</sequence>
<feature type="domain" description="Albumin I chain a" evidence="4">
    <location>
        <begin position="23"/>
        <end position="67"/>
    </location>
</feature>
<keyword evidence="2" id="KW-1015">Disulfide bond</keyword>
<proteinExistence type="predicted"/>
<evidence type="ECO:0000256" key="2">
    <source>
        <dbReference type="ARBA" id="ARBA00023157"/>
    </source>
</evidence>
<reference evidence="6" key="1">
    <citation type="journal article" date="2014" name="Nat. Genet.">
        <title>A reference genome for common bean and genome-wide analysis of dual domestications.</title>
        <authorList>
            <person name="Schmutz J."/>
            <person name="McClean P.E."/>
            <person name="Mamidi S."/>
            <person name="Wu G.A."/>
            <person name="Cannon S.B."/>
            <person name="Grimwood J."/>
            <person name="Jenkins J."/>
            <person name="Shu S."/>
            <person name="Song Q."/>
            <person name="Chavarro C."/>
            <person name="Torres-Torres M."/>
            <person name="Geffroy V."/>
            <person name="Moghaddam S.M."/>
            <person name="Gao D."/>
            <person name="Abernathy B."/>
            <person name="Barry K."/>
            <person name="Blair M."/>
            <person name="Brick M.A."/>
            <person name="Chovatia M."/>
            <person name="Gepts P."/>
            <person name="Goodstein D.M."/>
            <person name="Gonzales M."/>
            <person name="Hellsten U."/>
            <person name="Hyten D.L."/>
            <person name="Jia G."/>
            <person name="Kelly J.D."/>
            <person name="Kudrna D."/>
            <person name="Lee R."/>
            <person name="Richard M.M."/>
            <person name="Miklas P.N."/>
            <person name="Osorno J.M."/>
            <person name="Rodrigues J."/>
            <person name="Thareau V."/>
            <person name="Urrea C.A."/>
            <person name="Wang M."/>
            <person name="Yu Y."/>
            <person name="Zhang M."/>
            <person name="Wing R.A."/>
            <person name="Cregan P.B."/>
            <person name="Rokhsar D.S."/>
            <person name="Jackson S.A."/>
        </authorList>
    </citation>
    <scope>NUCLEOTIDE SEQUENCE [LARGE SCALE GENOMIC DNA]</scope>
    <source>
        <strain evidence="6">cv. G19833</strain>
    </source>
</reference>
<dbReference type="EMBL" id="CM002298">
    <property type="protein sequence ID" value="ESW05730.1"/>
    <property type="molecule type" value="Genomic_DNA"/>
</dbReference>
<dbReference type="InterPro" id="IPR032000">
    <property type="entry name" value="Albumin_I_a"/>
</dbReference>
<keyword evidence="3" id="KW-0732">Signal</keyword>
<dbReference type="Proteomes" id="UP000000226">
    <property type="component" value="Chromosome 11"/>
</dbReference>
<keyword evidence="1" id="KW-0960">Knottin</keyword>
<dbReference type="Gramene" id="ESW05730">
    <property type="protein sequence ID" value="ESW05730"/>
    <property type="gene ID" value="PHAVU_011G204900g"/>
</dbReference>
<evidence type="ECO:0000313" key="6">
    <source>
        <dbReference type="Proteomes" id="UP000000226"/>
    </source>
</evidence>
<organism evidence="5 6">
    <name type="scientific">Phaseolus vulgaris</name>
    <name type="common">Kidney bean</name>
    <name type="synonym">French bean</name>
    <dbReference type="NCBI Taxonomy" id="3885"/>
    <lineage>
        <taxon>Eukaryota</taxon>
        <taxon>Viridiplantae</taxon>
        <taxon>Streptophyta</taxon>
        <taxon>Embryophyta</taxon>
        <taxon>Tracheophyta</taxon>
        <taxon>Spermatophyta</taxon>
        <taxon>Magnoliopsida</taxon>
        <taxon>eudicotyledons</taxon>
        <taxon>Gunneridae</taxon>
        <taxon>Pentapetalae</taxon>
        <taxon>rosids</taxon>
        <taxon>fabids</taxon>
        <taxon>Fabales</taxon>
        <taxon>Fabaceae</taxon>
        <taxon>Papilionoideae</taxon>
        <taxon>50 kb inversion clade</taxon>
        <taxon>NPAAA clade</taxon>
        <taxon>indigoferoid/millettioid clade</taxon>
        <taxon>Phaseoleae</taxon>
        <taxon>Phaseolus</taxon>
    </lineage>
</organism>
<evidence type="ECO:0000259" key="4">
    <source>
        <dbReference type="Pfam" id="PF16720"/>
    </source>
</evidence>
<keyword evidence="6" id="KW-1185">Reference proteome</keyword>
<feature type="chain" id="PRO_5004755676" description="Albumin I chain a domain-containing protein" evidence="3">
    <location>
        <begin position="28"/>
        <end position="73"/>
    </location>
</feature>
<dbReference type="AlphaFoldDB" id="V7AKF2"/>
<evidence type="ECO:0000313" key="5">
    <source>
        <dbReference type="EMBL" id="ESW05730.1"/>
    </source>
</evidence>